<dbReference type="AlphaFoldDB" id="A0A0G0FFC3"/>
<dbReference type="Proteomes" id="UP000034508">
    <property type="component" value="Unassembled WGS sequence"/>
</dbReference>
<keyword evidence="1" id="KW-0547">Nucleotide-binding</keyword>
<reference evidence="3 4" key="1">
    <citation type="journal article" date="2015" name="Nature">
        <title>rRNA introns, odd ribosomes, and small enigmatic genomes across a large radiation of phyla.</title>
        <authorList>
            <person name="Brown C.T."/>
            <person name="Hug L.A."/>
            <person name="Thomas B.C."/>
            <person name="Sharon I."/>
            <person name="Castelle C.J."/>
            <person name="Singh A."/>
            <person name="Wilkins M.J."/>
            <person name="Williams K.H."/>
            <person name="Banfield J.F."/>
        </authorList>
    </citation>
    <scope>NUCLEOTIDE SEQUENCE [LARGE SCALE GENOMIC DNA]</scope>
</reference>
<name>A0A0G0FFC3_9BACT</name>
<evidence type="ECO:0000313" key="3">
    <source>
        <dbReference type="EMBL" id="KKQ17808.1"/>
    </source>
</evidence>
<dbReference type="InterPro" id="IPR011761">
    <property type="entry name" value="ATP-grasp"/>
</dbReference>
<evidence type="ECO:0000313" key="4">
    <source>
        <dbReference type="Proteomes" id="UP000034508"/>
    </source>
</evidence>
<comment type="caution">
    <text evidence="3">The sequence shown here is derived from an EMBL/GenBank/DDBJ whole genome shotgun (WGS) entry which is preliminary data.</text>
</comment>
<evidence type="ECO:0000256" key="1">
    <source>
        <dbReference type="PROSITE-ProRule" id="PRU00409"/>
    </source>
</evidence>
<accession>A0A0G0FFC3</accession>
<dbReference type="GO" id="GO:0005524">
    <property type="term" value="F:ATP binding"/>
    <property type="evidence" value="ECO:0007669"/>
    <property type="project" value="UniProtKB-UniRule"/>
</dbReference>
<organism evidence="3 4">
    <name type="scientific">Berkelbacteria bacterium GW2011_GWA1_36_9</name>
    <dbReference type="NCBI Taxonomy" id="1618331"/>
    <lineage>
        <taxon>Bacteria</taxon>
        <taxon>Candidatus Berkelbacteria</taxon>
    </lineage>
</organism>
<dbReference type="Gene3D" id="3.30.470.20">
    <property type="entry name" value="ATP-grasp fold, B domain"/>
    <property type="match status" value="1"/>
</dbReference>
<feature type="domain" description="ATP-grasp" evidence="2">
    <location>
        <begin position="166"/>
        <end position="377"/>
    </location>
</feature>
<dbReference type="GO" id="GO:0046872">
    <property type="term" value="F:metal ion binding"/>
    <property type="evidence" value="ECO:0007669"/>
    <property type="project" value="InterPro"/>
</dbReference>
<sequence>MNKKIKNIIIANDTEAFEFIINNIKDEAQRIKKINKEHFLSSRFLFWEGDDKIVITPFPIEDALLNQAKKIGYKNIENWYPSRVGISLSEAILRDNVLLEKLKKTINDNQGIVLSPYSFTRHFSSLVGFLREDGLKFYVDQEPLKNSEWLVTYLGSKLGFRMEVQKIKNAGGKIPTPEFFICRDIEEIIDAVVWFYQKRLSCVAKVFSGEGGWGVMMIKREDYSSEVDLRKKIKLELSGDSIWNYGPYIVEEFIPSKQNDERSPSLEVFINNKTVKITYTCNQIVDSYGRFIGILMGKNCLDINTEAKIRGIARTIGKRYSELGYRGFFDIDFIMSKKGITYPIETNVRRTGGTHVFDLTRHLFGSKWQDKIVALSSDSFYYGNNILSVKNILDKMSEINFPMKGEKKGVVVIAVDSHQPTLALVVFAPTKTEVMKIYAKLTDIYNKDNLNI</sequence>
<evidence type="ECO:0000259" key="2">
    <source>
        <dbReference type="PROSITE" id="PS50975"/>
    </source>
</evidence>
<proteinExistence type="predicted"/>
<dbReference type="PROSITE" id="PS50975">
    <property type="entry name" value="ATP_GRASP"/>
    <property type="match status" value="1"/>
</dbReference>
<keyword evidence="1" id="KW-0067">ATP-binding</keyword>
<dbReference type="EMBL" id="LBSM01000016">
    <property type="protein sequence ID" value="KKQ17808.1"/>
    <property type="molecule type" value="Genomic_DNA"/>
</dbReference>
<gene>
    <name evidence="3" type="ORF">US31_C0016G0015</name>
</gene>
<protein>
    <recommendedName>
        <fullName evidence="2">ATP-grasp domain-containing protein</fullName>
    </recommendedName>
</protein>
<dbReference type="SUPFAM" id="SSF56059">
    <property type="entry name" value="Glutathione synthetase ATP-binding domain-like"/>
    <property type="match status" value="1"/>
</dbReference>